<proteinExistence type="predicted"/>
<dbReference type="EMBL" id="RXOC01000015">
    <property type="protein sequence ID" value="RXF67757.1"/>
    <property type="molecule type" value="Genomic_DNA"/>
</dbReference>
<dbReference type="AlphaFoldDB" id="A0A4Q0M497"/>
<reference evidence="1 2" key="1">
    <citation type="submission" date="2018-12" db="EMBL/GenBank/DDBJ databases">
        <title>The Draft Genome Sequence of the Soil Bacterium Pedobacter tournemirensis R1.</title>
        <authorList>
            <person name="He J."/>
        </authorList>
    </citation>
    <scope>NUCLEOTIDE SEQUENCE [LARGE SCALE GENOMIC DNA]</scope>
    <source>
        <strain evidence="1 2">R1</strain>
    </source>
</reference>
<accession>A0A4Q0M497</accession>
<comment type="caution">
    <text evidence="1">The sequence shown here is derived from an EMBL/GenBank/DDBJ whole genome shotgun (WGS) entry which is preliminary data.</text>
</comment>
<protein>
    <submittedName>
        <fullName evidence="1">Uncharacterized protein</fullName>
    </submittedName>
</protein>
<name>A0A4Q0M497_9SPHI</name>
<evidence type="ECO:0000313" key="2">
    <source>
        <dbReference type="Proteomes" id="UP000290848"/>
    </source>
</evidence>
<evidence type="ECO:0000313" key="1">
    <source>
        <dbReference type="EMBL" id="RXF67757.1"/>
    </source>
</evidence>
<gene>
    <name evidence="1" type="ORF">EKH83_18200</name>
</gene>
<dbReference type="Proteomes" id="UP000290848">
    <property type="component" value="Unassembled WGS sequence"/>
</dbReference>
<organism evidence="1 2">
    <name type="scientific">Arcticibacter tournemirensis</name>
    <dbReference type="NCBI Taxonomy" id="699437"/>
    <lineage>
        <taxon>Bacteria</taxon>
        <taxon>Pseudomonadati</taxon>
        <taxon>Bacteroidota</taxon>
        <taxon>Sphingobacteriia</taxon>
        <taxon>Sphingobacteriales</taxon>
        <taxon>Sphingobacteriaceae</taxon>
        <taxon>Arcticibacter</taxon>
    </lineage>
</organism>
<sequence>MGTREYLLDKAKREGLESKSYEFVNNLLKQTDFDDSRISVLAGVPVDFVRKVRESSGRK</sequence>
<dbReference type="RefSeq" id="WP_128770890.1">
    <property type="nucleotide sequence ID" value="NZ_RXOC01000015.1"/>
</dbReference>